<evidence type="ECO:0000256" key="1">
    <source>
        <dbReference type="ARBA" id="ARBA00004141"/>
    </source>
</evidence>
<evidence type="ECO:0000256" key="2">
    <source>
        <dbReference type="ARBA" id="ARBA00022692"/>
    </source>
</evidence>
<dbReference type="AlphaFoldDB" id="A0A327WR01"/>
<dbReference type="EMBL" id="QLMC01000011">
    <property type="protein sequence ID" value="RAJ90889.1"/>
    <property type="molecule type" value="Genomic_DNA"/>
</dbReference>
<reference evidence="6 7" key="1">
    <citation type="submission" date="2018-06" db="EMBL/GenBank/DDBJ databases">
        <title>Genomic Encyclopedia of Archaeal and Bacterial Type Strains, Phase II (KMG-II): from individual species to whole genera.</title>
        <authorList>
            <person name="Goeker M."/>
        </authorList>
    </citation>
    <scope>NUCLEOTIDE SEQUENCE [LARGE SCALE GENOMIC DNA]</scope>
    <source>
        <strain evidence="6 7">DSM 21851</strain>
    </source>
</reference>
<evidence type="ECO:0000313" key="7">
    <source>
        <dbReference type="Proteomes" id="UP000248790"/>
    </source>
</evidence>
<keyword evidence="4 5" id="KW-0472">Membrane</keyword>
<proteinExistence type="predicted"/>
<feature type="transmembrane region" description="Helical" evidence="5">
    <location>
        <begin position="232"/>
        <end position="250"/>
    </location>
</feature>
<evidence type="ECO:0000256" key="5">
    <source>
        <dbReference type="SAM" id="Phobius"/>
    </source>
</evidence>
<dbReference type="PANTHER" id="PTHR10361:SF28">
    <property type="entry name" value="P3 PROTEIN-RELATED"/>
    <property type="match status" value="1"/>
</dbReference>
<dbReference type="Pfam" id="PF01758">
    <property type="entry name" value="SBF"/>
    <property type="match status" value="1"/>
</dbReference>
<feature type="transmembrane region" description="Helical" evidence="5">
    <location>
        <begin position="197"/>
        <end position="220"/>
    </location>
</feature>
<feature type="transmembrane region" description="Helical" evidence="5">
    <location>
        <begin position="12"/>
        <end position="33"/>
    </location>
</feature>
<keyword evidence="3 5" id="KW-1133">Transmembrane helix</keyword>
<dbReference type="InterPro" id="IPR002657">
    <property type="entry name" value="BilAc:Na_symport/Acr3"/>
</dbReference>
<evidence type="ECO:0000313" key="6">
    <source>
        <dbReference type="EMBL" id="RAJ90889.1"/>
    </source>
</evidence>
<name>A0A327WR01_LARAB</name>
<evidence type="ECO:0000256" key="3">
    <source>
        <dbReference type="ARBA" id="ARBA00022989"/>
    </source>
</evidence>
<dbReference type="GO" id="GO:0016020">
    <property type="term" value="C:membrane"/>
    <property type="evidence" value="ECO:0007669"/>
    <property type="project" value="UniProtKB-SubCell"/>
</dbReference>
<gene>
    <name evidence="6" type="ORF">LX87_05433</name>
</gene>
<protein>
    <submittedName>
        <fullName evidence="6">BASS family bile acid:Na+ symporter</fullName>
    </submittedName>
</protein>
<feature type="transmembrane region" description="Helical" evidence="5">
    <location>
        <begin position="74"/>
        <end position="95"/>
    </location>
</feature>
<keyword evidence="2 5" id="KW-0812">Transmembrane</keyword>
<dbReference type="InterPro" id="IPR004710">
    <property type="entry name" value="Bilac:Na_transpt"/>
</dbReference>
<accession>A0A327WR01</accession>
<dbReference type="InterPro" id="IPR038770">
    <property type="entry name" value="Na+/solute_symporter_sf"/>
</dbReference>
<feature type="transmembrane region" description="Helical" evidence="5">
    <location>
        <begin position="107"/>
        <end position="130"/>
    </location>
</feature>
<sequence>MVALSCLMYTGYQMSIGHLAEVGPVFVAGMVLLSIAFRGFAPVKGLAFTVFILGVTVTSLYYPGLFLEINGFELATLITPLIQLIMFGTGCSMGVKDFIALSKSPKSVIVGVIAQYTVMPVMSFVLANVLGFPSEIAAGLILLGCASTSVTASLFSFLAKANVALAITITSITTLMAPLLIPFLMKLFAGGYIEIDVLGMLWSMMKMVLLPIGAGLLFNKLTSGKAKWLQDAMPYVSMVGIILINAIIIASGRESILTIGLRLLVAVLLLLISGFIFGYWIGRLLGLDEKDCRTIAITTGMQNAGMVSGIAKVMGKVGTLGLASAICGPLMGLPASMLASYWGSSAQEKTPDEP</sequence>
<dbReference type="Gene3D" id="1.20.1530.20">
    <property type="match status" value="1"/>
</dbReference>
<feature type="transmembrane region" description="Helical" evidence="5">
    <location>
        <begin position="45"/>
        <end position="62"/>
    </location>
</feature>
<evidence type="ECO:0000256" key="4">
    <source>
        <dbReference type="ARBA" id="ARBA00023136"/>
    </source>
</evidence>
<feature type="transmembrane region" description="Helical" evidence="5">
    <location>
        <begin position="136"/>
        <end position="158"/>
    </location>
</feature>
<organism evidence="6 7">
    <name type="scientific">Larkinella arboricola</name>
    <dbReference type="NCBI Taxonomy" id="643671"/>
    <lineage>
        <taxon>Bacteria</taxon>
        <taxon>Pseudomonadati</taxon>
        <taxon>Bacteroidota</taxon>
        <taxon>Cytophagia</taxon>
        <taxon>Cytophagales</taxon>
        <taxon>Spirosomataceae</taxon>
        <taxon>Larkinella</taxon>
    </lineage>
</organism>
<feature type="transmembrane region" description="Helical" evidence="5">
    <location>
        <begin position="165"/>
        <end position="185"/>
    </location>
</feature>
<comment type="subcellular location">
    <subcellularLocation>
        <location evidence="1">Membrane</location>
        <topology evidence="1">Multi-pass membrane protein</topology>
    </subcellularLocation>
</comment>
<dbReference type="PANTHER" id="PTHR10361">
    <property type="entry name" value="SODIUM-BILE ACID COTRANSPORTER"/>
    <property type="match status" value="1"/>
</dbReference>
<comment type="caution">
    <text evidence="6">The sequence shown here is derived from an EMBL/GenBank/DDBJ whole genome shotgun (WGS) entry which is preliminary data.</text>
</comment>
<keyword evidence="7" id="KW-1185">Reference proteome</keyword>
<feature type="transmembrane region" description="Helical" evidence="5">
    <location>
        <begin position="256"/>
        <end position="281"/>
    </location>
</feature>
<dbReference type="Proteomes" id="UP000248790">
    <property type="component" value="Unassembled WGS sequence"/>
</dbReference>